<protein>
    <submittedName>
        <fullName evidence="2">HNH endonuclease</fullName>
    </submittedName>
</protein>
<dbReference type="InterPro" id="IPR003615">
    <property type="entry name" value="HNH_nuc"/>
</dbReference>
<evidence type="ECO:0000313" key="2">
    <source>
        <dbReference type="EMBL" id="PWC02714.1"/>
    </source>
</evidence>
<dbReference type="Pfam" id="PF01844">
    <property type="entry name" value="HNH"/>
    <property type="match status" value="1"/>
</dbReference>
<dbReference type="Gene3D" id="1.10.30.50">
    <property type="match status" value="1"/>
</dbReference>
<gene>
    <name evidence="2" type="ORF">DF222_00215</name>
</gene>
<dbReference type="GO" id="GO:0004519">
    <property type="term" value="F:endonuclease activity"/>
    <property type="evidence" value="ECO:0007669"/>
    <property type="project" value="UniProtKB-KW"/>
</dbReference>
<dbReference type="GO" id="GO:0003676">
    <property type="term" value="F:nucleic acid binding"/>
    <property type="evidence" value="ECO:0007669"/>
    <property type="project" value="InterPro"/>
</dbReference>
<dbReference type="SMART" id="SM00507">
    <property type="entry name" value="HNHc"/>
    <property type="match status" value="1"/>
</dbReference>
<proteinExistence type="predicted"/>
<evidence type="ECO:0000259" key="1">
    <source>
        <dbReference type="SMART" id="SM00507"/>
    </source>
</evidence>
<dbReference type="EMBL" id="QEEZ01000001">
    <property type="protein sequence ID" value="PWC02714.1"/>
    <property type="molecule type" value="Genomic_DNA"/>
</dbReference>
<dbReference type="AlphaFoldDB" id="A0A2U1T9L8"/>
<dbReference type="InterPro" id="IPR002711">
    <property type="entry name" value="HNH"/>
</dbReference>
<comment type="caution">
    <text evidence="2">The sequence shown here is derived from an EMBL/GenBank/DDBJ whole genome shotgun (WGS) entry which is preliminary data.</text>
</comment>
<sequence length="196" mass="21681">MSMINMTRCQPVNRLRSPGTQVNMIVNEEGRAVLPAIPRAASADLVAEILNGDVRVHLLDNRGVHIMVSKPQRLVTDAQAQVLIALWNYQCAMPGCNHSRFIQFHHIKAHCDGGKTAVWNLIPVCSACHALITLGIVTVEIDHKRPGRINFEFPAGLRFASDNRSLPMRIEDASFVPIELPEEIDSFDDDALPALS</sequence>
<keyword evidence="2" id="KW-0255">Endonuclease</keyword>
<keyword evidence="2" id="KW-0540">Nuclease</keyword>
<reference evidence="3" key="1">
    <citation type="submission" date="2018-04" db="EMBL/GenBank/DDBJ databases">
        <authorList>
            <person name="Liu S."/>
            <person name="Wang Z."/>
            <person name="Li J."/>
        </authorList>
    </citation>
    <scope>NUCLEOTIDE SEQUENCE [LARGE SCALE GENOMIC DNA]</scope>
    <source>
        <strain evidence="3">2189</strain>
    </source>
</reference>
<dbReference type="Proteomes" id="UP000244989">
    <property type="component" value="Unassembled WGS sequence"/>
</dbReference>
<feature type="domain" description="HNH nuclease" evidence="1">
    <location>
        <begin position="78"/>
        <end position="130"/>
    </location>
</feature>
<dbReference type="GO" id="GO:0008270">
    <property type="term" value="F:zinc ion binding"/>
    <property type="evidence" value="ECO:0007669"/>
    <property type="project" value="InterPro"/>
</dbReference>
<name>A0A2U1T9L8_9CORY</name>
<evidence type="ECO:0000313" key="3">
    <source>
        <dbReference type="Proteomes" id="UP000244989"/>
    </source>
</evidence>
<accession>A0A2U1T9L8</accession>
<organism evidence="2 3">
    <name type="scientific">Corynebacterium yudongzhengii</name>
    <dbReference type="NCBI Taxonomy" id="2080740"/>
    <lineage>
        <taxon>Bacteria</taxon>
        <taxon>Bacillati</taxon>
        <taxon>Actinomycetota</taxon>
        <taxon>Actinomycetes</taxon>
        <taxon>Mycobacteriales</taxon>
        <taxon>Corynebacteriaceae</taxon>
        <taxon>Corynebacterium</taxon>
    </lineage>
</organism>
<keyword evidence="2" id="KW-0378">Hydrolase</keyword>
<dbReference type="CDD" id="cd00085">
    <property type="entry name" value="HNHc"/>
    <property type="match status" value="1"/>
</dbReference>
<keyword evidence="3" id="KW-1185">Reference proteome</keyword>
<dbReference type="KEGG" id="cyz:C3B44_01485"/>